<dbReference type="AlphaFoldDB" id="A0AA40B8F5"/>
<dbReference type="EMBL" id="JAUKUA010000001">
    <property type="protein sequence ID" value="KAK0729583.1"/>
    <property type="molecule type" value="Genomic_DNA"/>
</dbReference>
<gene>
    <name evidence="1" type="ORF">B0H67DRAFT_475746</name>
</gene>
<keyword evidence="2" id="KW-1185">Reference proteome</keyword>
<proteinExistence type="predicted"/>
<sequence length="242" mass="26790">MDPGRDVVQYRKRLLGRLQPLWNTTDANARPDGWEDRCVDGNPDWEHPIGFRVHNLSVDYKMVDVTSCGSRLENENTTDLVCHVRVNCGCTIVAPFSLVFEAITAVQGSFLGRASAALDPSDRITLSDGLGLVQVGDAGQKFRLVAFAGDARAHQRYAARCRNTRMGELADAKLPWPTGRALVREDFSHGMTALLRNYGCVKTGGSGNLLIYRRHPLAYYKVVGVCIDSEIPSKRNQQVTIQ</sequence>
<name>A0AA40B8F5_9PEZI</name>
<dbReference type="Proteomes" id="UP001172102">
    <property type="component" value="Unassembled WGS sequence"/>
</dbReference>
<reference evidence="1" key="1">
    <citation type="submission" date="2023-06" db="EMBL/GenBank/DDBJ databases">
        <title>Genome-scale phylogeny and comparative genomics of the fungal order Sordariales.</title>
        <authorList>
            <consortium name="Lawrence Berkeley National Laboratory"/>
            <person name="Hensen N."/>
            <person name="Bonometti L."/>
            <person name="Westerberg I."/>
            <person name="Brannstrom I.O."/>
            <person name="Guillou S."/>
            <person name="Cros-Aarteil S."/>
            <person name="Calhoun S."/>
            <person name="Haridas S."/>
            <person name="Kuo A."/>
            <person name="Mondo S."/>
            <person name="Pangilinan J."/>
            <person name="Riley R."/>
            <person name="Labutti K."/>
            <person name="Andreopoulos B."/>
            <person name="Lipzen A."/>
            <person name="Chen C."/>
            <person name="Yanf M."/>
            <person name="Daum C."/>
            <person name="Ng V."/>
            <person name="Clum A."/>
            <person name="Steindorff A."/>
            <person name="Ohm R."/>
            <person name="Martin F."/>
            <person name="Silar P."/>
            <person name="Natvig D."/>
            <person name="Lalanne C."/>
            <person name="Gautier V."/>
            <person name="Ament-Velasquez S.L."/>
            <person name="Kruys A."/>
            <person name="Hutchinson M.I."/>
            <person name="Powell A.J."/>
            <person name="Barry K."/>
            <person name="Miller A.N."/>
            <person name="Grigoriev I.V."/>
            <person name="Debuchy R."/>
            <person name="Gladieux P."/>
            <person name="Thoren M.H."/>
            <person name="Johannesson H."/>
        </authorList>
    </citation>
    <scope>NUCLEOTIDE SEQUENCE</scope>
    <source>
        <strain evidence="1">SMH4607-1</strain>
    </source>
</reference>
<accession>A0AA40B8F5</accession>
<comment type="caution">
    <text evidence="1">The sequence shown here is derived from an EMBL/GenBank/DDBJ whole genome shotgun (WGS) entry which is preliminary data.</text>
</comment>
<protein>
    <submittedName>
        <fullName evidence="1">Uncharacterized protein</fullName>
    </submittedName>
</protein>
<organism evidence="1 2">
    <name type="scientific">Lasiosphaeris hirsuta</name>
    <dbReference type="NCBI Taxonomy" id="260670"/>
    <lineage>
        <taxon>Eukaryota</taxon>
        <taxon>Fungi</taxon>
        <taxon>Dikarya</taxon>
        <taxon>Ascomycota</taxon>
        <taxon>Pezizomycotina</taxon>
        <taxon>Sordariomycetes</taxon>
        <taxon>Sordariomycetidae</taxon>
        <taxon>Sordariales</taxon>
        <taxon>Lasiosphaeriaceae</taxon>
        <taxon>Lasiosphaeris</taxon>
    </lineage>
</organism>
<evidence type="ECO:0000313" key="1">
    <source>
        <dbReference type="EMBL" id="KAK0729583.1"/>
    </source>
</evidence>
<evidence type="ECO:0000313" key="2">
    <source>
        <dbReference type="Proteomes" id="UP001172102"/>
    </source>
</evidence>